<sequence length="269" mass="28929">MFPGSSPAGGVDEISPVADLPISLDETLDKVAAELDEPAVLSLRVQAHPPMAEAVWYRLVGSESLLSRRNSPASNRALSGRGASESASASAKPDSVARHSPTRNGAGLESPRHRKDRLPRGLAASVASEVTSLPRQRIGDRHDVAARVVARQDGLTFQLHFATVQVADYGLYVCQLQHDLGTRDFHFTLAPGGSECLTDMTWLLVASPLFYSHPSHPLVQGSSIAGPIESGVANNPLKGFDELRLRGNQADEETSQNWYKSEVKVLLHA</sequence>
<dbReference type="InterPro" id="IPR036179">
    <property type="entry name" value="Ig-like_dom_sf"/>
</dbReference>
<feature type="region of interest" description="Disordered" evidence="1">
    <location>
        <begin position="68"/>
        <end position="120"/>
    </location>
</feature>
<dbReference type="Gene3D" id="2.60.40.10">
    <property type="entry name" value="Immunoglobulins"/>
    <property type="match status" value="1"/>
</dbReference>
<feature type="compositionally biased region" description="Low complexity" evidence="1">
    <location>
        <begin position="76"/>
        <end position="91"/>
    </location>
</feature>
<dbReference type="InterPro" id="IPR013783">
    <property type="entry name" value="Ig-like_fold"/>
</dbReference>
<keyword evidence="3" id="KW-1185">Reference proteome</keyword>
<dbReference type="EMBL" id="CAAALY010246190">
    <property type="protein sequence ID" value="VEL33668.1"/>
    <property type="molecule type" value="Genomic_DNA"/>
</dbReference>
<accession>A0A3S5BPU6</accession>
<evidence type="ECO:0000313" key="3">
    <source>
        <dbReference type="Proteomes" id="UP000784294"/>
    </source>
</evidence>
<dbReference type="AlphaFoldDB" id="A0A3S5BPU6"/>
<proteinExistence type="predicted"/>
<dbReference type="OrthoDB" id="6263616at2759"/>
<comment type="caution">
    <text evidence="2">The sequence shown here is derived from an EMBL/GenBank/DDBJ whole genome shotgun (WGS) entry which is preliminary data.</text>
</comment>
<evidence type="ECO:0000256" key="1">
    <source>
        <dbReference type="SAM" id="MobiDB-lite"/>
    </source>
</evidence>
<organism evidence="2 3">
    <name type="scientific">Protopolystoma xenopodis</name>
    <dbReference type="NCBI Taxonomy" id="117903"/>
    <lineage>
        <taxon>Eukaryota</taxon>
        <taxon>Metazoa</taxon>
        <taxon>Spiralia</taxon>
        <taxon>Lophotrochozoa</taxon>
        <taxon>Platyhelminthes</taxon>
        <taxon>Monogenea</taxon>
        <taxon>Polyopisthocotylea</taxon>
        <taxon>Polystomatidea</taxon>
        <taxon>Polystomatidae</taxon>
        <taxon>Protopolystoma</taxon>
    </lineage>
</organism>
<evidence type="ECO:0000313" key="2">
    <source>
        <dbReference type="EMBL" id="VEL33668.1"/>
    </source>
</evidence>
<dbReference type="SUPFAM" id="SSF48726">
    <property type="entry name" value="Immunoglobulin"/>
    <property type="match status" value="1"/>
</dbReference>
<name>A0A3S5BPU6_9PLAT</name>
<reference evidence="2" key="1">
    <citation type="submission" date="2018-11" db="EMBL/GenBank/DDBJ databases">
        <authorList>
            <consortium name="Pathogen Informatics"/>
        </authorList>
    </citation>
    <scope>NUCLEOTIDE SEQUENCE</scope>
</reference>
<gene>
    <name evidence="2" type="ORF">PXEA_LOCUS27108</name>
</gene>
<protein>
    <submittedName>
        <fullName evidence="2">Uncharacterized protein</fullName>
    </submittedName>
</protein>
<dbReference type="Proteomes" id="UP000784294">
    <property type="component" value="Unassembled WGS sequence"/>
</dbReference>